<dbReference type="InterPro" id="IPR003439">
    <property type="entry name" value="ABC_transporter-like_ATP-bd"/>
</dbReference>
<name>A0ABW3HRC8_9BACL</name>
<feature type="domain" description="ABC transmembrane type-1" evidence="10">
    <location>
        <begin position="33"/>
        <end position="423"/>
    </location>
</feature>
<feature type="domain" description="ABC transporter" evidence="9">
    <location>
        <begin position="458"/>
        <end position="692"/>
    </location>
</feature>
<evidence type="ECO:0000256" key="4">
    <source>
        <dbReference type="ARBA" id="ARBA00022840"/>
    </source>
</evidence>
<dbReference type="Gene3D" id="3.40.50.300">
    <property type="entry name" value="P-loop containing nucleotide triphosphate hydrolases"/>
    <property type="match status" value="1"/>
</dbReference>
<keyword evidence="3" id="KW-0547">Nucleotide-binding</keyword>
<evidence type="ECO:0000259" key="9">
    <source>
        <dbReference type="PROSITE" id="PS50893"/>
    </source>
</evidence>
<dbReference type="PANTHER" id="PTHR43394">
    <property type="entry name" value="ATP-DEPENDENT PERMEASE MDL1, MITOCHONDRIAL"/>
    <property type="match status" value="1"/>
</dbReference>
<dbReference type="RefSeq" id="WP_377564405.1">
    <property type="nucleotide sequence ID" value="NZ_JBHTJZ010000012.1"/>
</dbReference>
<organism evidence="11 12">
    <name type="scientific">Paenibacillus chungangensis</name>
    <dbReference type="NCBI Taxonomy" id="696535"/>
    <lineage>
        <taxon>Bacteria</taxon>
        <taxon>Bacillati</taxon>
        <taxon>Bacillota</taxon>
        <taxon>Bacilli</taxon>
        <taxon>Bacillales</taxon>
        <taxon>Paenibacillaceae</taxon>
        <taxon>Paenibacillus</taxon>
    </lineage>
</organism>
<dbReference type="SUPFAM" id="SSF52540">
    <property type="entry name" value="P-loop containing nucleoside triphosphate hydrolases"/>
    <property type="match status" value="1"/>
</dbReference>
<keyword evidence="2 8" id="KW-0812">Transmembrane</keyword>
<dbReference type="InterPro" id="IPR039421">
    <property type="entry name" value="Type_1_exporter"/>
</dbReference>
<evidence type="ECO:0000256" key="2">
    <source>
        <dbReference type="ARBA" id="ARBA00022692"/>
    </source>
</evidence>
<feature type="transmembrane region" description="Helical" evidence="8">
    <location>
        <begin position="363"/>
        <end position="382"/>
    </location>
</feature>
<evidence type="ECO:0000313" key="11">
    <source>
        <dbReference type="EMBL" id="MFD0960071.1"/>
    </source>
</evidence>
<evidence type="ECO:0000313" key="12">
    <source>
        <dbReference type="Proteomes" id="UP001596989"/>
    </source>
</evidence>
<keyword evidence="5 8" id="KW-1133">Transmembrane helix</keyword>
<dbReference type="PROSITE" id="PS50929">
    <property type="entry name" value="ABC_TM1F"/>
    <property type="match status" value="1"/>
</dbReference>
<keyword evidence="12" id="KW-1185">Reference proteome</keyword>
<feature type="region of interest" description="Disordered" evidence="7">
    <location>
        <begin position="692"/>
        <end position="711"/>
    </location>
</feature>
<evidence type="ECO:0000256" key="8">
    <source>
        <dbReference type="SAM" id="Phobius"/>
    </source>
</evidence>
<protein>
    <submittedName>
        <fullName evidence="11">ABC transporter ATP-binding protein</fullName>
    </submittedName>
</protein>
<gene>
    <name evidence="11" type="ORF">ACFQ2I_11760</name>
</gene>
<evidence type="ECO:0000256" key="1">
    <source>
        <dbReference type="ARBA" id="ARBA00004651"/>
    </source>
</evidence>
<dbReference type="Pfam" id="PF00664">
    <property type="entry name" value="ABC_membrane"/>
    <property type="match status" value="1"/>
</dbReference>
<proteinExistence type="predicted"/>
<dbReference type="GO" id="GO:0005524">
    <property type="term" value="F:ATP binding"/>
    <property type="evidence" value="ECO:0007669"/>
    <property type="project" value="UniProtKB-KW"/>
</dbReference>
<dbReference type="Proteomes" id="UP001596989">
    <property type="component" value="Unassembled WGS sequence"/>
</dbReference>
<comment type="caution">
    <text evidence="11">The sequence shown here is derived from an EMBL/GenBank/DDBJ whole genome shotgun (WGS) entry which is preliminary data.</text>
</comment>
<feature type="transmembrane region" description="Helical" evidence="8">
    <location>
        <begin position="28"/>
        <end position="47"/>
    </location>
</feature>
<dbReference type="SMART" id="SM00382">
    <property type="entry name" value="AAA"/>
    <property type="match status" value="1"/>
</dbReference>
<dbReference type="EMBL" id="JBHTJZ010000012">
    <property type="protein sequence ID" value="MFD0960071.1"/>
    <property type="molecule type" value="Genomic_DNA"/>
</dbReference>
<evidence type="ECO:0000259" key="10">
    <source>
        <dbReference type="PROSITE" id="PS50929"/>
    </source>
</evidence>
<dbReference type="InterPro" id="IPR027417">
    <property type="entry name" value="P-loop_NTPase"/>
</dbReference>
<feature type="transmembrane region" description="Helical" evidence="8">
    <location>
        <begin position="265"/>
        <end position="298"/>
    </location>
</feature>
<evidence type="ECO:0000256" key="3">
    <source>
        <dbReference type="ARBA" id="ARBA00022741"/>
    </source>
</evidence>
<feature type="transmembrane region" description="Helical" evidence="8">
    <location>
        <begin position="177"/>
        <end position="197"/>
    </location>
</feature>
<dbReference type="PROSITE" id="PS50893">
    <property type="entry name" value="ABC_TRANSPORTER_2"/>
    <property type="match status" value="1"/>
</dbReference>
<evidence type="ECO:0000256" key="5">
    <source>
        <dbReference type="ARBA" id="ARBA00022989"/>
    </source>
</evidence>
<evidence type="ECO:0000256" key="7">
    <source>
        <dbReference type="SAM" id="MobiDB-lite"/>
    </source>
</evidence>
<sequence length="711" mass="79805">MDIHAERQLKQVNDKQLWGKMLQFAIPYWKSIALSFLFAWLIAVATVTQPLIVKMAIDDRINGVYKPMVAIAGEVGNQTDLPSSVQGKSVQLGGMTYYRVKGEGDIRTADAAAAQIIAYEGQHYLLDGWVDNKKQLVIQSDGEGGAITAQSEADIWQGKRLSKNEVDAFRKQDVPGFITIALLFLLNVVVAGLFTYWQSNLLQMTGQRIIHDIRMAMFRHLTNLQTSFYDRNPVGRLVTRVAHDVEAVNQLCSQVIVNMAKEILLLLGIAAVMIYLDIELALLSFAVIPVMVVATYFFKGVIREAQRSARAKLSRLNSFLAESLSGMVVVQMFTREKKQLEEFKKLNNDHYLAVMKAMTSNSIFNPMIGFFGNLALALVVWYGGGSVMAAGVTFGVVYAFTAYVRQFFQPLMSLADRYTQIQTALASAERIFELLDEKPLIRNSESAVNLPKPLQGAISFDRVWFAYEEKEWVLQDISFDIMPGETIAFVGATGAGKSSIIGLINRFYDVQKGSLQLDGHELREIDLEQLRTSVGIIQQDPFIFTGNVYDNIRMNRSGISDEAIRRAAEELDMESFIARLPEGFQTKLGEQGIGLSSGQQQLIAFLRVYISNPDILVLDEATAHVDTETEMALQRGLLRISQGRTTLIVAHRLSTIRHADRIIVMHKGRIQEMGNHEALMNRRGIYRKLYELQSGERPSERQDQQMHTSHA</sequence>
<reference evidence="12" key="1">
    <citation type="journal article" date="2019" name="Int. J. Syst. Evol. Microbiol.">
        <title>The Global Catalogue of Microorganisms (GCM) 10K type strain sequencing project: providing services to taxonomists for standard genome sequencing and annotation.</title>
        <authorList>
            <consortium name="The Broad Institute Genomics Platform"/>
            <consortium name="The Broad Institute Genome Sequencing Center for Infectious Disease"/>
            <person name="Wu L."/>
            <person name="Ma J."/>
        </authorList>
    </citation>
    <scope>NUCLEOTIDE SEQUENCE [LARGE SCALE GENOMIC DNA]</scope>
    <source>
        <strain evidence="12">CCUG 59129</strain>
    </source>
</reference>
<keyword evidence="4 11" id="KW-0067">ATP-binding</keyword>
<dbReference type="PANTHER" id="PTHR43394:SF1">
    <property type="entry name" value="ATP-BINDING CASSETTE SUB-FAMILY B MEMBER 10, MITOCHONDRIAL"/>
    <property type="match status" value="1"/>
</dbReference>
<dbReference type="Pfam" id="PF00005">
    <property type="entry name" value="ABC_tran"/>
    <property type="match status" value="1"/>
</dbReference>
<evidence type="ECO:0000256" key="6">
    <source>
        <dbReference type="ARBA" id="ARBA00023136"/>
    </source>
</evidence>
<dbReference type="InterPro" id="IPR017871">
    <property type="entry name" value="ABC_transporter-like_CS"/>
</dbReference>
<dbReference type="InterPro" id="IPR011527">
    <property type="entry name" value="ABC1_TM_dom"/>
</dbReference>
<feature type="transmembrane region" description="Helical" evidence="8">
    <location>
        <begin position="388"/>
        <end position="408"/>
    </location>
</feature>
<dbReference type="PROSITE" id="PS00211">
    <property type="entry name" value="ABC_TRANSPORTER_1"/>
    <property type="match status" value="1"/>
</dbReference>
<accession>A0ABW3HRC8</accession>
<dbReference type="InterPro" id="IPR003593">
    <property type="entry name" value="AAA+_ATPase"/>
</dbReference>
<dbReference type="SUPFAM" id="SSF90123">
    <property type="entry name" value="ABC transporter transmembrane region"/>
    <property type="match status" value="1"/>
</dbReference>
<dbReference type="InterPro" id="IPR036640">
    <property type="entry name" value="ABC1_TM_sf"/>
</dbReference>
<dbReference type="Gene3D" id="1.20.1560.10">
    <property type="entry name" value="ABC transporter type 1, transmembrane domain"/>
    <property type="match status" value="1"/>
</dbReference>
<dbReference type="CDD" id="cd18544">
    <property type="entry name" value="ABC_6TM_TmrA_like"/>
    <property type="match status" value="1"/>
</dbReference>
<comment type="subcellular location">
    <subcellularLocation>
        <location evidence="1">Cell membrane</location>
        <topology evidence="1">Multi-pass membrane protein</topology>
    </subcellularLocation>
</comment>
<keyword evidence="6 8" id="KW-0472">Membrane</keyword>